<dbReference type="PRINTS" id="PR00310">
    <property type="entry name" value="ANTIPRLFBTG1"/>
</dbReference>
<organism evidence="4 5">
    <name type="scientific">Oedothorax gibbosus</name>
    <dbReference type="NCBI Taxonomy" id="931172"/>
    <lineage>
        <taxon>Eukaryota</taxon>
        <taxon>Metazoa</taxon>
        <taxon>Ecdysozoa</taxon>
        <taxon>Arthropoda</taxon>
        <taxon>Chelicerata</taxon>
        <taxon>Arachnida</taxon>
        <taxon>Araneae</taxon>
        <taxon>Araneomorphae</taxon>
        <taxon>Entelegynae</taxon>
        <taxon>Araneoidea</taxon>
        <taxon>Linyphiidae</taxon>
        <taxon>Erigoninae</taxon>
        <taxon>Oedothorax</taxon>
    </lineage>
</organism>
<dbReference type="Pfam" id="PF07742">
    <property type="entry name" value="BTG"/>
    <property type="match status" value="1"/>
</dbReference>
<sequence length="331" mass="37448">MHADYQIRIDGATYLALRNNNPSDWLPRWRGVTSAPIDESRFPICVQRDPFQNKAFPKKRSDRDPIQSCDFNRRHHSERPREAIRPKPHHAIKAGPPAATLLQEHRQAKAAVPVEMRVEIQKASHFLTNLVRIHCKESIITSPDRLEQFCRNLEDMLCDHYQQHWFPEKPCKGSGYRCIRINHKMDPILSKAGTESGFAEESLPSLFPSELTMWIDPREVSYRIGENGSICVLYDGSVRSNNTQQQKNDNSPWSTPKRGIKINQSSSSDSSMASSSDDEDDSSSSSDSCSPMSMSPPSPTPTFSCKESLRGSGFIMDPRSLSYEFPTFVAS</sequence>
<protein>
    <recommendedName>
        <fullName evidence="3">Anti-proliferative protein domain-containing protein</fullName>
    </recommendedName>
</protein>
<feature type="region of interest" description="Disordered" evidence="2">
    <location>
        <begin position="53"/>
        <end position="81"/>
    </location>
</feature>
<dbReference type="GO" id="GO:0008285">
    <property type="term" value="P:negative regulation of cell population proliferation"/>
    <property type="evidence" value="ECO:0007669"/>
    <property type="project" value="TreeGrafter"/>
</dbReference>
<dbReference type="Proteomes" id="UP000827092">
    <property type="component" value="Unassembled WGS sequence"/>
</dbReference>
<name>A0AAV6TX54_9ARAC</name>
<dbReference type="PANTHER" id="PTHR22978">
    <property type="entry name" value="B-CELL TRANSLOCATION GENE"/>
    <property type="match status" value="1"/>
</dbReference>
<feature type="region of interest" description="Disordered" evidence="2">
    <location>
        <begin position="241"/>
        <end position="309"/>
    </location>
</feature>
<dbReference type="AlphaFoldDB" id="A0AAV6TX54"/>
<accession>A0AAV6TX54</accession>
<dbReference type="EMBL" id="JAFNEN010000919">
    <property type="protein sequence ID" value="KAG8176057.1"/>
    <property type="molecule type" value="Genomic_DNA"/>
</dbReference>
<dbReference type="Gene3D" id="3.90.640.90">
    <property type="entry name" value="Anti-proliferative protein, N-terminal domain"/>
    <property type="match status" value="1"/>
</dbReference>
<evidence type="ECO:0000313" key="4">
    <source>
        <dbReference type="EMBL" id="KAG8176057.1"/>
    </source>
</evidence>
<reference evidence="4 5" key="1">
    <citation type="journal article" date="2022" name="Nat. Ecol. Evol.">
        <title>A masculinizing supergene underlies an exaggerated male reproductive morph in a spider.</title>
        <authorList>
            <person name="Hendrickx F."/>
            <person name="De Corte Z."/>
            <person name="Sonet G."/>
            <person name="Van Belleghem S.M."/>
            <person name="Kostlbacher S."/>
            <person name="Vangestel C."/>
        </authorList>
    </citation>
    <scope>NUCLEOTIDE SEQUENCE [LARGE SCALE GENOMIC DNA]</scope>
    <source>
        <strain evidence="4">W744_W776</strain>
    </source>
</reference>
<dbReference type="SMART" id="SM00099">
    <property type="entry name" value="btg1"/>
    <property type="match status" value="1"/>
</dbReference>
<dbReference type="InterPro" id="IPR002087">
    <property type="entry name" value="Anti_prolifrtn"/>
</dbReference>
<feature type="domain" description="Anti-proliferative protein" evidence="3">
    <location>
        <begin position="161"/>
        <end position="181"/>
    </location>
</feature>
<proteinExistence type="inferred from homology"/>
<evidence type="ECO:0000313" key="5">
    <source>
        <dbReference type="Proteomes" id="UP000827092"/>
    </source>
</evidence>
<feature type="compositionally biased region" description="Low complexity" evidence="2">
    <location>
        <begin position="265"/>
        <end position="275"/>
    </location>
</feature>
<keyword evidence="5" id="KW-1185">Reference proteome</keyword>
<comment type="similarity">
    <text evidence="1">Belongs to the BTG family.</text>
</comment>
<comment type="caution">
    <text evidence="4">The sequence shown here is derived from an EMBL/GenBank/DDBJ whole genome shotgun (WGS) entry which is preliminary data.</text>
</comment>
<evidence type="ECO:0000259" key="3">
    <source>
        <dbReference type="PROSITE" id="PS00960"/>
    </source>
</evidence>
<evidence type="ECO:0000256" key="1">
    <source>
        <dbReference type="ARBA" id="ARBA00007989"/>
    </source>
</evidence>
<feature type="compositionally biased region" description="Low complexity" evidence="2">
    <location>
        <begin position="283"/>
        <end position="293"/>
    </location>
</feature>
<dbReference type="SUPFAM" id="SSF160696">
    <property type="entry name" value="BTG domain-like"/>
    <property type="match status" value="1"/>
</dbReference>
<evidence type="ECO:0000256" key="2">
    <source>
        <dbReference type="SAM" id="MobiDB-lite"/>
    </source>
</evidence>
<dbReference type="InterPro" id="IPR033332">
    <property type="entry name" value="BTG"/>
</dbReference>
<dbReference type="PANTHER" id="PTHR22978:SF22">
    <property type="entry name" value="BTG FAMILY PROTEIN"/>
    <property type="match status" value="1"/>
</dbReference>
<dbReference type="InterPro" id="IPR036054">
    <property type="entry name" value="BTG-like_sf"/>
</dbReference>
<dbReference type="PROSITE" id="PS00960">
    <property type="entry name" value="BTG_1"/>
    <property type="match status" value="1"/>
</dbReference>
<dbReference type="GO" id="GO:0005737">
    <property type="term" value="C:cytoplasm"/>
    <property type="evidence" value="ECO:0007669"/>
    <property type="project" value="TreeGrafter"/>
</dbReference>
<dbReference type="GO" id="GO:0005634">
    <property type="term" value="C:nucleus"/>
    <property type="evidence" value="ECO:0007669"/>
    <property type="project" value="TreeGrafter"/>
</dbReference>
<gene>
    <name evidence="4" type="ORF">JTE90_006838</name>
</gene>
<feature type="compositionally biased region" description="Polar residues" evidence="2">
    <location>
        <begin position="241"/>
        <end position="254"/>
    </location>
</feature>